<dbReference type="AlphaFoldDB" id="A0A6L6XME7"/>
<keyword evidence="4" id="KW-1185">Reference proteome</keyword>
<dbReference type="RefSeq" id="WP_157340194.1">
    <property type="nucleotide sequence ID" value="NZ_WSEK01000004.1"/>
</dbReference>
<dbReference type="Gene3D" id="3.40.50.12370">
    <property type="match status" value="1"/>
</dbReference>
<dbReference type="PANTHER" id="PTHR46268">
    <property type="entry name" value="STRESS RESPONSE PROTEIN NHAX"/>
    <property type="match status" value="1"/>
</dbReference>
<dbReference type="SUPFAM" id="SSF52402">
    <property type="entry name" value="Adenine nucleotide alpha hydrolases-like"/>
    <property type="match status" value="2"/>
</dbReference>
<organism evidence="3 4">
    <name type="scientific">Nocardioides agri</name>
    <dbReference type="NCBI Taxonomy" id="2682843"/>
    <lineage>
        <taxon>Bacteria</taxon>
        <taxon>Bacillati</taxon>
        <taxon>Actinomycetota</taxon>
        <taxon>Actinomycetes</taxon>
        <taxon>Propionibacteriales</taxon>
        <taxon>Nocardioidaceae</taxon>
        <taxon>Nocardioides</taxon>
    </lineage>
</organism>
<sequence>MASNEYGVVLAVGPDGVGAGALGVATSEAARRGTGLELVHVVHSLVAPADAGQIQSIDQAMGRVGRVVLTEAAAKARAVLGDQVPVSTELRYGPVAATLTERAAEADLVVLERRDAGTVERILTMSVSSRVAAHAPAAVVVVPRGWEPAPEELRITVGVDLPEDAWCQVAPAAAYARETGRPLVVLHAVWLAEPYQDLAFMDDGRLRWMRDATDEIQRSLKPCLDAGDTAPRLDVRWQRPSDALVEATGTSSVVVLGRRSPRLLGGAHLGPVTRAVLQHAAGPVMVVDRT</sequence>
<dbReference type="Proteomes" id="UP000473525">
    <property type="component" value="Unassembled WGS sequence"/>
</dbReference>
<name>A0A6L6XME7_9ACTN</name>
<gene>
    <name evidence="3" type="ORF">GON03_02920</name>
</gene>
<feature type="domain" description="UspA" evidence="2">
    <location>
        <begin position="9"/>
        <end position="143"/>
    </location>
</feature>
<feature type="domain" description="UspA" evidence="2">
    <location>
        <begin position="154"/>
        <end position="287"/>
    </location>
</feature>
<proteinExistence type="inferred from homology"/>
<dbReference type="PANTHER" id="PTHR46268:SF6">
    <property type="entry name" value="UNIVERSAL STRESS PROTEIN UP12"/>
    <property type="match status" value="1"/>
</dbReference>
<evidence type="ECO:0000256" key="1">
    <source>
        <dbReference type="ARBA" id="ARBA00008791"/>
    </source>
</evidence>
<dbReference type="CDD" id="cd00293">
    <property type="entry name" value="USP-like"/>
    <property type="match status" value="2"/>
</dbReference>
<dbReference type="Pfam" id="PF00582">
    <property type="entry name" value="Usp"/>
    <property type="match status" value="2"/>
</dbReference>
<evidence type="ECO:0000313" key="4">
    <source>
        <dbReference type="Proteomes" id="UP000473525"/>
    </source>
</evidence>
<evidence type="ECO:0000313" key="3">
    <source>
        <dbReference type="EMBL" id="MVQ48118.1"/>
    </source>
</evidence>
<accession>A0A6L6XME7</accession>
<protein>
    <recommendedName>
        <fullName evidence="2">UspA domain-containing protein</fullName>
    </recommendedName>
</protein>
<comment type="caution">
    <text evidence="3">The sequence shown here is derived from an EMBL/GenBank/DDBJ whole genome shotgun (WGS) entry which is preliminary data.</text>
</comment>
<evidence type="ECO:0000259" key="2">
    <source>
        <dbReference type="Pfam" id="PF00582"/>
    </source>
</evidence>
<dbReference type="EMBL" id="WSEK01000004">
    <property type="protein sequence ID" value="MVQ48118.1"/>
    <property type="molecule type" value="Genomic_DNA"/>
</dbReference>
<reference evidence="3 4" key="1">
    <citation type="submission" date="2019-12" db="EMBL/GenBank/DDBJ databases">
        <authorList>
            <person name="Huq M.A."/>
        </authorList>
    </citation>
    <scope>NUCLEOTIDE SEQUENCE [LARGE SCALE GENOMIC DNA]</scope>
    <source>
        <strain evidence="3 4">MAH-18</strain>
    </source>
</reference>
<comment type="similarity">
    <text evidence="1">Belongs to the universal stress protein A family.</text>
</comment>
<dbReference type="InterPro" id="IPR006016">
    <property type="entry name" value="UspA"/>
</dbReference>